<dbReference type="Proteomes" id="UP000824169">
    <property type="component" value="Unassembled WGS sequence"/>
</dbReference>
<reference evidence="2" key="1">
    <citation type="submission" date="2020-10" db="EMBL/GenBank/DDBJ databases">
        <authorList>
            <person name="Gilroy R."/>
        </authorList>
    </citation>
    <scope>NUCLEOTIDE SEQUENCE</scope>
    <source>
        <strain evidence="2">CHK188-20938</strain>
    </source>
</reference>
<comment type="caution">
    <text evidence="2">The sequence shown here is derived from an EMBL/GenBank/DDBJ whole genome shotgun (WGS) entry which is preliminary data.</text>
</comment>
<dbReference type="EMBL" id="DVOO01000011">
    <property type="protein sequence ID" value="HIV24879.1"/>
    <property type="molecule type" value="Genomic_DNA"/>
</dbReference>
<protein>
    <submittedName>
        <fullName evidence="2">Zinc metallopeptidase</fullName>
    </submittedName>
</protein>
<keyword evidence="1" id="KW-0472">Membrane</keyword>
<dbReference type="Pfam" id="PF04298">
    <property type="entry name" value="Zn_peptidase_2"/>
    <property type="match status" value="1"/>
</dbReference>
<sequence>MPYYFWGFDWTYILVILAFCLSLLVQANMNRTFQKYSQVRSFSGLTGAETAERILRNAGIYNVRVEHIRGNLNDHYDPRTKVLKLSDPIYGSSSLAAVGVAAHECGHAIQDAIGYAPLKVRSALVPAANFGAQLSWPLFIFGLIFSLRPLLMAGIILFCAALLFQVVTLPVEFNASGRALRMLEGTGIMGREELAGTRKVLGAAAMTYVAAVASSLLQLLRLLLLARRRDD</sequence>
<dbReference type="InterPro" id="IPR007395">
    <property type="entry name" value="Zn_peptidase_2"/>
</dbReference>
<reference evidence="2" key="2">
    <citation type="journal article" date="2021" name="PeerJ">
        <title>Extensive microbial diversity within the chicken gut microbiome revealed by metagenomics and culture.</title>
        <authorList>
            <person name="Gilroy R."/>
            <person name="Ravi A."/>
            <person name="Getino M."/>
            <person name="Pursley I."/>
            <person name="Horton D.L."/>
            <person name="Alikhan N.F."/>
            <person name="Baker D."/>
            <person name="Gharbi K."/>
            <person name="Hall N."/>
            <person name="Watson M."/>
            <person name="Adriaenssens E.M."/>
            <person name="Foster-Nyarko E."/>
            <person name="Jarju S."/>
            <person name="Secka A."/>
            <person name="Antonio M."/>
            <person name="Oren A."/>
            <person name="Chaudhuri R.R."/>
            <person name="La Ragione R."/>
            <person name="Hildebrand F."/>
            <person name="Pallen M.J."/>
        </authorList>
    </citation>
    <scope>NUCLEOTIDE SEQUENCE</scope>
    <source>
        <strain evidence="2">CHK188-20938</strain>
    </source>
</reference>
<name>A0A9D1T9K6_9FIRM</name>
<dbReference type="AlphaFoldDB" id="A0A9D1T9K6"/>
<keyword evidence="1" id="KW-0812">Transmembrane</keyword>
<dbReference type="PANTHER" id="PTHR36434:SF1">
    <property type="entry name" value="MEMBRANE PROTEASE YUGP-RELATED"/>
    <property type="match status" value="1"/>
</dbReference>
<organism evidence="2 3">
    <name type="scientific">Candidatus Scatomonas pullistercoris</name>
    <dbReference type="NCBI Taxonomy" id="2840920"/>
    <lineage>
        <taxon>Bacteria</taxon>
        <taxon>Bacillati</taxon>
        <taxon>Bacillota</taxon>
        <taxon>Clostridia</taxon>
        <taxon>Lachnospirales</taxon>
        <taxon>Lachnospiraceae</taxon>
        <taxon>Lachnospiraceae incertae sedis</taxon>
        <taxon>Candidatus Scatomonas</taxon>
    </lineage>
</organism>
<feature type="transmembrane region" description="Helical" evidence="1">
    <location>
        <begin position="6"/>
        <end position="25"/>
    </location>
</feature>
<proteinExistence type="predicted"/>
<feature type="transmembrane region" description="Helical" evidence="1">
    <location>
        <begin position="138"/>
        <end position="164"/>
    </location>
</feature>
<accession>A0A9D1T9K6</accession>
<evidence type="ECO:0000256" key="1">
    <source>
        <dbReference type="SAM" id="Phobius"/>
    </source>
</evidence>
<dbReference type="PANTHER" id="PTHR36434">
    <property type="entry name" value="MEMBRANE PROTEASE YUGP-RELATED"/>
    <property type="match status" value="1"/>
</dbReference>
<keyword evidence="1" id="KW-1133">Transmembrane helix</keyword>
<evidence type="ECO:0000313" key="3">
    <source>
        <dbReference type="Proteomes" id="UP000824169"/>
    </source>
</evidence>
<evidence type="ECO:0000313" key="2">
    <source>
        <dbReference type="EMBL" id="HIV24879.1"/>
    </source>
</evidence>
<feature type="transmembrane region" description="Helical" evidence="1">
    <location>
        <begin position="200"/>
        <end position="224"/>
    </location>
</feature>
<gene>
    <name evidence="2" type="ORF">IAB71_03690</name>
</gene>